<feature type="domain" description="C2H2-type" evidence="6">
    <location>
        <begin position="401"/>
        <end position="431"/>
    </location>
</feature>
<feature type="compositionally biased region" description="Acidic residues" evidence="5">
    <location>
        <begin position="530"/>
        <end position="542"/>
    </location>
</feature>
<dbReference type="GO" id="GO:0005634">
    <property type="term" value="C:nucleus"/>
    <property type="evidence" value="ECO:0007669"/>
    <property type="project" value="UniProtKB-ARBA"/>
</dbReference>
<keyword evidence="2" id="KW-0677">Repeat</keyword>
<dbReference type="PANTHER" id="PTHR19818">
    <property type="entry name" value="ZINC FINGER PROTEIN ZIC AND GLI"/>
    <property type="match status" value="1"/>
</dbReference>
<dbReference type="InterPro" id="IPR013087">
    <property type="entry name" value="Znf_C2H2_type"/>
</dbReference>
<evidence type="ECO:0000256" key="3">
    <source>
        <dbReference type="ARBA" id="ARBA00022771"/>
    </source>
</evidence>
<dbReference type="GO" id="GO:0008270">
    <property type="term" value="F:zinc ion binding"/>
    <property type="evidence" value="ECO:0007669"/>
    <property type="project" value="UniProtKB-KW"/>
</dbReference>
<feature type="region of interest" description="Disordered" evidence="5">
    <location>
        <begin position="523"/>
        <end position="605"/>
    </location>
</feature>
<dbReference type="GO" id="GO:0000981">
    <property type="term" value="F:DNA-binding transcription factor activity, RNA polymerase II-specific"/>
    <property type="evidence" value="ECO:0007669"/>
    <property type="project" value="TreeGrafter"/>
</dbReference>
<gene>
    <name evidence="7" type="ORF">AOCH_004430</name>
</gene>
<name>A0A0F8TYJ7_9EURO</name>
<dbReference type="Proteomes" id="UP000034947">
    <property type="component" value="Unassembled WGS sequence"/>
</dbReference>
<dbReference type="GO" id="GO:0045944">
    <property type="term" value="P:positive regulation of transcription by RNA polymerase II"/>
    <property type="evidence" value="ECO:0007669"/>
    <property type="project" value="UniProtKB-ARBA"/>
</dbReference>
<keyword evidence="3" id="KW-0863">Zinc-finger</keyword>
<dbReference type="OrthoDB" id="6077919at2759"/>
<protein>
    <recommendedName>
        <fullName evidence="6">C2H2-type domain-containing protein</fullName>
    </recommendedName>
</protein>
<evidence type="ECO:0000256" key="4">
    <source>
        <dbReference type="ARBA" id="ARBA00022833"/>
    </source>
</evidence>
<evidence type="ECO:0000256" key="5">
    <source>
        <dbReference type="SAM" id="MobiDB-lite"/>
    </source>
</evidence>
<feature type="compositionally biased region" description="Polar residues" evidence="5">
    <location>
        <begin position="287"/>
        <end position="298"/>
    </location>
</feature>
<feature type="compositionally biased region" description="Polar residues" evidence="5">
    <location>
        <begin position="568"/>
        <end position="584"/>
    </location>
</feature>
<feature type="domain" description="C2H2-type" evidence="6">
    <location>
        <begin position="342"/>
        <end position="363"/>
    </location>
</feature>
<accession>A0A0F8TYJ7</accession>
<reference evidence="7 8" key="1">
    <citation type="submission" date="2015-02" db="EMBL/GenBank/DDBJ databases">
        <title>Draft Genome Sequences of Two Closely-Related Aflatoxigenic Aspergillus Species Obtained from the Cote d'Ivoire.</title>
        <authorList>
            <person name="Moore G.G."/>
            <person name="Beltz S.B."/>
            <person name="Mack B.M."/>
        </authorList>
    </citation>
    <scope>NUCLEOTIDE SEQUENCE [LARGE SCALE GENOMIC DNA]</scope>
    <source>
        <strain evidence="7 8">SRRC1432</strain>
    </source>
</reference>
<feature type="compositionally biased region" description="Low complexity" evidence="5">
    <location>
        <begin position="314"/>
        <end position="326"/>
    </location>
</feature>
<evidence type="ECO:0000256" key="2">
    <source>
        <dbReference type="ARBA" id="ARBA00022737"/>
    </source>
</evidence>
<organism evidence="7 8">
    <name type="scientific">Aspergillus ochraceoroseus</name>
    <dbReference type="NCBI Taxonomy" id="138278"/>
    <lineage>
        <taxon>Eukaryota</taxon>
        <taxon>Fungi</taxon>
        <taxon>Dikarya</taxon>
        <taxon>Ascomycota</taxon>
        <taxon>Pezizomycotina</taxon>
        <taxon>Eurotiomycetes</taxon>
        <taxon>Eurotiomycetidae</taxon>
        <taxon>Eurotiales</taxon>
        <taxon>Aspergillaceae</taxon>
        <taxon>Aspergillus</taxon>
        <taxon>Aspergillus subgen. Nidulantes</taxon>
    </lineage>
</organism>
<dbReference type="GO" id="GO:0000978">
    <property type="term" value="F:RNA polymerase II cis-regulatory region sequence-specific DNA binding"/>
    <property type="evidence" value="ECO:0007669"/>
    <property type="project" value="TreeGrafter"/>
</dbReference>
<feature type="non-terminal residue" evidence="7">
    <location>
        <position position="1"/>
    </location>
</feature>
<dbReference type="InterPro" id="IPR036236">
    <property type="entry name" value="Znf_C2H2_sf"/>
</dbReference>
<dbReference type="VEuPathDB" id="FungiDB:P175DRAFT_0505667"/>
<dbReference type="SMART" id="SM00355">
    <property type="entry name" value="ZnF_C2H2"/>
    <property type="match status" value="4"/>
</dbReference>
<feature type="region of interest" description="Disordered" evidence="5">
    <location>
        <begin position="287"/>
        <end position="343"/>
    </location>
</feature>
<comment type="caution">
    <text evidence="7">The sequence shown here is derived from an EMBL/GenBank/DDBJ whole genome shotgun (WGS) entry which is preliminary data.</text>
</comment>
<dbReference type="InterPro" id="IPR050329">
    <property type="entry name" value="GLI_C2H2-zinc-finger"/>
</dbReference>
<feature type="domain" description="C2H2-type" evidence="6">
    <location>
        <begin position="369"/>
        <end position="396"/>
    </location>
</feature>
<sequence>LYFSYSMDGNIMLTNLLRADLVLSSPDTISRALQPPRRTVAMQSELDHQDFLLFPAQSASDHKMMALESSRQQHAPYFQDFSMDPALVDPFGFNMESLGAFGPTHDSTRLPESAYQTTPSVFADSFTDISKAFAHMPATPPSIPISQASDHYLSGISTASGPSIASASSSAMGSPYSVNAHTIQENWVDTHHGLGLPSAVMGDLFPGDCMGNSLDADGFYQKKDSFVNPSLIQPLQQTQLSPPAITYPEQSDYTLTQAGFISQSPDPSHFHLAEDYLLKQSLSQQSHIFPNSSPSTMPLGSLSRPVSMYDRRSSVSSIHSRRSQPSPAASGVELDEETKEKGRCPHPECGRVFKDLKAHMLTHQSERPEKCPIVTCEYHTKGFARKYDKNRHTLTHYKGTMVCGFCPGSGSPAEKSFNRADVFKRHLTSVHSVEQTPPNCRKRSPTASSNKSVSDYCHDATGKCSTCSATFSNAQDFYEHLDDCVLRVVQQEEPSEAINQQRLAEVESDEEVKKTMEKHMLLEAAGSVDQYDDENDDDDDDSNDRRPLKGTFKAPKGASGATSRAILGNSNAISKHSSNANNKGRITAAKRRNNRDRYPQSWGCPSSNIKTKKRVLCVFDGQRRLWKDEMMLDNEFEVRLKLPGGDGTGREAYVTDLDVETLKRAHSIHNATDEERGPWLEGHSTHLMGQPVMLLPDFSHPHEAEVDIDELIA</sequence>
<evidence type="ECO:0000259" key="6">
    <source>
        <dbReference type="SMART" id="SM00355"/>
    </source>
</evidence>
<dbReference type="AlphaFoldDB" id="A0A0F8TYJ7"/>
<keyword evidence="1" id="KW-0479">Metal-binding</keyword>
<keyword evidence="4" id="KW-0862">Zinc</keyword>
<dbReference type="EMBL" id="JYKN01003428">
    <property type="protein sequence ID" value="KKK12599.1"/>
    <property type="molecule type" value="Genomic_DNA"/>
</dbReference>
<dbReference type="Gene3D" id="3.30.160.60">
    <property type="entry name" value="Classic Zinc Finger"/>
    <property type="match status" value="1"/>
</dbReference>
<keyword evidence="8" id="KW-1185">Reference proteome</keyword>
<evidence type="ECO:0000256" key="1">
    <source>
        <dbReference type="ARBA" id="ARBA00022723"/>
    </source>
</evidence>
<dbReference type="PANTHER" id="PTHR19818:SF139">
    <property type="entry name" value="PAIR-RULE PROTEIN ODD-PAIRED"/>
    <property type="match status" value="1"/>
</dbReference>
<dbReference type="SUPFAM" id="SSF57667">
    <property type="entry name" value="beta-beta-alpha zinc fingers"/>
    <property type="match status" value="1"/>
</dbReference>
<evidence type="ECO:0000313" key="7">
    <source>
        <dbReference type="EMBL" id="KKK12599.1"/>
    </source>
</evidence>
<feature type="domain" description="C2H2-type" evidence="6">
    <location>
        <begin position="462"/>
        <end position="482"/>
    </location>
</feature>
<evidence type="ECO:0000313" key="8">
    <source>
        <dbReference type="Proteomes" id="UP000034947"/>
    </source>
</evidence>
<proteinExistence type="predicted"/>